<gene>
    <name evidence="2" type="ORF">DIABBA_LOCUS5125</name>
</gene>
<feature type="region of interest" description="Disordered" evidence="1">
    <location>
        <begin position="71"/>
        <end position="109"/>
    </location>
</feature>
<protein>
    <submittedName>
        <fullName evidence="2">Uncharacterized protein</fullName>
    </submittedName>
</protein>
<evidence type="ECO:0000256" key="1">
    <source>
        <dbReference type="SAM" id="MobiDB-lite"/>
    </source>
</evidence>
<evidence type="ECO:0000313" key="3">
    <source>
        <dbReference type="Proteomes" id="UP001153709"/>
    </source>
</evidence>
<dbReference type="PANTHER" id="PTHR10773">
    <property type="entry name" value="DNA-DIRECTED RNA POLYMERASES I, II, AND III SUBUNIT RPABC2"/>
    <property type="match status" value="1"/>
</dbReference>
<dbReference type="AlphaFoldDB" id="A0A9P0DUA5"/>
<feature type="region of interest" description="Disordered" evidence="1">
    <location>
        <begin position="144"/>
        <end position="171"/>
    </location>
</feature>
<feature type="compositionally biased region" description="Polar residues" evidence="1">
    <location>
        <begin position="153"/>
        <end position="164"/>
    </location>
</feature>
<dbReference type="PANTHER" id="PTHR10773:SF19">
    <property type="match status" value="1"/>
</dbReference>
<accession>A0A9P0DUA5</accession>
<keyword evidence="3" id="KW-1185">Reference proteome</keyword>
<feature type="region of interest" description="Disordered" evidence="1">
    <location>
        <begin position="305"/>
        <end position="334"/>
    </location>
</feature>
<name>A0A9P0DUA5_DIABA</name>
<dbReference type="Proteomes" id="UP001153709">
    <property type="component" value="Chromosome 3"/>
</dbReference>
<dbReference type="EMBL" id="OU898278">
    <property type="protein sequence ID" value="CAH1275814.1"/>
    <property type="molecule type" value="Genomic_DNA"/>
</dbReference>
<feature type="compositionally biased region" description="Basic and acidic residues" evidence="1">
    <location>
        <begin position="219"/>
        <end position="228"/>
    </location>
</feature>
<feature type="compositionally biased region" description="Basic and acidic residues" evidence="1">
    <location>
        <begin position="254"/>
        <end position="267"/>
    </location>
</feature>
<organism evidence="2 3">
    <name type="scientific">Diabrotica balteata</name>
    <name type="common">Banded cucumber beetle</name>
    <dbReference type="NCBI Taxonomy" id="107213"/>
    <lineage>
        <taxon>Eukaryota</taxon>
        <taxon>Metazoa</taxon>
        <taxon>Ecdysozoa</taxon>
        <taxon>Arthropoda</taxon>
        <taxon>Hexapoda</taxon>
        <taxon>Insecta</taxon>
        <taxon>Pterygota</taxon>
        <taxon>Neoptera</taxon>
        <taxon>Endopterygota</taxon>
        <taxon>Coleoptera</taxon>
        <taxon>Polyphaga</taxon>
        <taxon>Cucujiformia</taxon>
        <taxon>Chrysomeloidea</taxon>
        <taxon>Chrysomelidae</taxon>
        <taxon>Galerucinae</taxon>
        <taxon>Diabroticina</taxon>
        <taxon>Diabroticites</taxon>
        <taxon>Diabrotica</taxon>
    </lineage>
</organism>
<dbReference type="OrthoDB" id="6774481at2759"/>
<feature type="region of interest" description="Disordered" evidence="1">
    <location>
        <begin position="210"/>
        <end position="272"/>
    </location>
</feature>
<evidence type="ECO:0000313" key="2">
    <source>
        <dbReference type="EMBL" id="CAH1275814.1"/>
    </source>
</evidence>
<sequence>MAGPFFDVGTQTADFREKEKKVGRNKRELKNLTISFVNQPMVTCSSNTLKSTVNTRNSSRGKMHTTINPLKKSTKKECKNKTEVGASKNRIQQRRTLTHSSKDGDQQKSTRKYIRFNNCRRCYKFARKGETLCQNCVNLRRQQRPQKLRQPLDSSRVSQRTNPTGKALKRSFGKSSNLYRYGSRCAMCRLLKEVKKPACENCQKKSSMVKIKKTSTSGENKDTKKLTEKPPGLRKQNEDEDPQTSVLNKAEPTFNKDEDSKLKKEDASSDSDGDGLITFKTILLKQNEIFDELKTENEEAFFPEGSEYIPSSSESSESSIQLQNQSGSGDYLRSNNDELIVENINIKSTKRGRRRKANRSQWKDVIRKQKKNKGEQFINRKGKLVKQRQLKGGCTDKCIRKCQEKINFATRQQLFKEFWKMGDHTLQTQYISRLISRYPKNRILNSSIESRRKWTFQYRLPLNDSYIVVCKKMFLDTFDITDSWVMTMSKKMSEVGLIFEDMRGKHTKRRQRVVDEIK</sequence>
<proteinExistence type="predicted"/>
<reference evidence="2" key="1">
    <citation type="submission" date="2022-01" db="EMBL/GenBank/DDBJ databases">
        <authorList>
            <person name="King R."/>
        </authorList>
    </citation>
    <scope>NUCLEOTIDE SEQUENCE</scope>
</reference>